<dbReference type="Pfam" id="PF02033">
    <property type="entry name" value="RBFA"/>
    <property type="match status" value="1"/>
</dbReference>
<dbReference type="GO" id="GO:0006364">
    <property type="term" value="P:rRNA processing"/>
    <property type="evidence" value="ECO:0007669"/>
    <property type="project" value="InterPro"/>
</dbReference>
<evidence type="ECO:0008006" key="3">
    <source>
        <dbReference type="Google" id="ProtNLM"/>
    </source>
</evidence>
<comment type="caution">
    <text evidence="1">The sequence shown here is derived from an EMBL/GenBank/DDBJ whole genome shotgun (WGS) entry which is preliminary data.</text>
</comment>
<gene>
    <name evidence="1" type="ORF">R5R35_014546</name>
</gene>
<accession>A0AAN9VHN0</accession>
<keyword evidence="2" id="KW-1185">Reference proteome</keyword>
<proteinExistence type="predicted"/>
<dbReference type="EMBL" id="JAZDUA010000246">
    <property type="protein sequence ID" value="KAK7862991.1"/>
    <property type="molecule type" value="Genomic_DNA"/>
</dbReference>
<dbReference type="Gene3D" id="3.30.300.20">
    <property type="match status" value="1"/>
</dbReference>
<reference evidence="1 2" key="1">
    <citation type="submission" date="2024-03" db="EMBL/GenBank/DDBJ databases">
        <title>The genome assembly and annotation of the cricket Gryllus longicercus Weissman &amp; Gray.</title>
        <authorList>
            <person name="Szrajer S."/>
            <person name="Gray D."/>
            <person name="Ylla G."/>
        </authorList>
    </citation>
    <scope>NUCLEOTIDE SEQUENCE [LARGE SCALE GENOMIC DNA]</scope>
    <source>
        <strain evidence="1">DAG 2021-001</strain>
        <tissue evidence="1">Whole body minus gut</tissue>
    </source>
</reference>
<dbReference type="InterPro" id="IPR039212">
    <property type="entry name" value="RBFA_mitochondrial"/>
</dbReference>
<dbReference type="InterPro" id="IPR015946">
    <property type="entry name" value="KH_dom-like_a/b"/>
</dbReference>
<dbReference type="AlphaFoldDB" id="A0AAN9VHN0"/>
<sequence length="345" mass="39376">MSVTNFQIHRTFRIIRRHVHSCPVMCKSANKQAKTMAKLMTASYRKKKSWYSAEIMSNIPLLPANKKFQEGGTTKRRVDVLNKLFMRSITDLLATGEVAPYLIGHGVSITKVKVAADYSAVNVYWTAKGAGQNVDVDKHLEKAGFDLRHHLSQLHILGKVPRICFIKDKWQIIIEETLNCLENTEIKDDLENFVVNMKFEVPHGSEELAKIDQLEGLIDENPLPPMIHNVLGLDHAAIMTKIEKAVKKSEAKHRQSSLSSDSTTHLEHNVTDILGSKNDVHPSDVTKYIAKLRIEKKQAKQALHKQMMAKMEVFEKSKDEEYIDTEDGDFIEEFDVTKHYTELRE</sequence>
<dbReference type="PANTHER" id="PTHR14725:SF0">
    <property type="entry name" value="RIBOSOME-BINDING FACTOR A, MITOCHONDRIAL-RELATED"/>
    <property type="match status" value="1"/>
</dbReference>
<dbReference type="PANTHER" id="PTHR14725">
    <property type="entry name" value="RIBOSOME-BINDING FACTOR A, MITOCHONDRIAL-RELATED"/>
    <property type="match status" value="1"/>
</dbReference>
<evidence type="ECO:0000313" key="2">
    <source>
        <dbReference type="Proteomes" id="UP001378592"/>
    </source>
</evidence>
<dbReference type="Proteomes" id="UP001378592">
    <property type="component" value="Unassembled WGS sequence"/>
</dbReference>
<name>A0AAN9VHN0_9ORTH</name>
<organism evidence="1 2">
    <name type="scientific">Gryllus longicercus</name>
    <dbReference type="NCBI Taxonomy" id="2509291"/>
    <lineage>
        <taxon>Eukaryota</taxon>
        <taxon>Metazoa</taxon>
        <taxon>Ecdysozoa</taxon>
        <taxon>Arthropoda</taxon>
        <taxon>Hexapoda</taxon>
        <taxon>Insecta</taxon>
        <taxon>Pterygota</taxon>
        <taxon>Neoptera</taxon>
        <taxon>Polyneoptera</taxon>
        <taxon>Orthoptera</taxon>
        <taxon>Ensifera</taxon>
        <taxon>Gryllidea</taxon>
        <taxon>Grylloidea</taxon>
        <taxon>Gryllidae</taxon>
        <taxon>Gryllinae</taxon>
        <taxon>Gryllus</taxon>
    </lineage>
</organism>
<dbReference type="SUPFAM" id="SSF89919">
    <property type="entry name" value="Ribosome-binding factor A, RbfA"/>
    <property type="match status" value="1"/>
</dbReference>
<dbReference type="InterPro" id="IPR000238">
    <property type="entry name" value="RbfA"/>
</dbReference>
<protein>
    <recommendedName>
        <fullName evidence="3">Ribosome-binding factor A, mitochondrial</fullName>
    </recommendedName>
</protein>
<evidence type="ECO:0000313" key="1">
    <source>
        <dbReference type="EMBL" id="KAK7862991.1"/>
    </source>
</evidence>
<dbReference type="InterPro" id="IPR023799">
    <property type="entry name" value="RbfA_dom_sf"/>
</dbReference>